<dbReference type="CDD" id="cd00712">
    <property type="entry name" value="AsnB"/>
    <property type="match status" value="1"/>
</dbReference>
<comment type="pathway">
    <text evidence="1">Amino-acid biosynthesis; L-asparagine biosynthesis; L-asparagine from L-aspartate (L-Gln route): step 1/1.</text>
</comment>
<feature type="binding site" evidence="9">
    <location>
        <position position="102"/>
    </location>
    <ligand>
        <name>L-glutamine</name>
        <dbReference type="ChEBI" id="CHEBI:58359"/>
    </ligand>
</feature>
<dbReference type="NCBIfam" id="TIGR01536">
    <property type="entry name" value="asn_synth_AEB"/>
    <property type="match status" value="1"/>
</dbReference>
<keyword evidence="8" id="KW-0061">Asparagine biosynthesis</keyword>
<evidence type="ECO:0000256" key="1">
    <source>
        <dbReference type="ARBA" id="ARBA00005187"/>
    </source>
</evidence>
<evidence type="ECO:0000256" key="7">
    <source>
        <dbReference type="ARBA" id="ARBA00048741"/>
    </source>
</evidence>
<dbReference type="GO" id="GO:0004066">
    <property type="term" value="F:asparagine synthase (glutamine-hydrolyzing) activity"/>
    <property type="evidence" value="ECO:0007669"/>
    <property type="project" value="UniProtKB-EC"/>
</dbReference>
<evidence type="ECO:0000313" key="12">
    <source>
        <dbReference type="EMBL" id="RBP71954.1"/>
    </source>
</evidence>
<dbReference type="InterPro" id="IPR014729">
    <property type="entry name" value="Rossmann-like_a/b/a_fold"/>
</dbReference>
<keyword evidence="5 9" id="KW-0067">ATP-binding</keyword>
<dbReference type="InterPro" id="IPR029055">
    <property type="entry name" value="Ntn_hydrolases_N"/>
</dbReference>
<dbReference type="Gene3D" id="3.60.20.10">
    <property type="entry name" value="Glutamine Phosphoribosylpyrophosphate, subunit 1, domain 1"/>
    <property type="match status" value="1"/>
</dbReference>
<dbReference type="InterPro" id="IPR033738">
    <property type="entry name" value="AsnB_N"/>
</dbReference>
<evidence type="ECO:0000256" key="4">
    <source>
        <dbReference type="ARBA" id="ARBA00022741"/>
    </source>
</evidence>
<evidence type="ECO:0000259" key="11">
    <source>
        <dbReference type="PROSITE" id="PS51278"/>
    </source>
</evidence>
<dbReference type="Pfam" id="PF13537">
    <property type="entry name" value="GATase_7"/>
    <property type="match status" value="1"/>
</dbReference>
<dbReference type="InterPro" id="IPR051786">
    <property type="entry name" value="ASN_synthetase/amidase"/>
</dbReference>
<dbReference type="GO" id="GO:0006529">
    <property type="term" value="P:asparagine biosynthetic process"/>
    <property type="evidence" value="ECO:0007669"/>
    <property type="project" value="UniProtKB-KW"/>
</dbReference>
<dbReference type="Proteomes" id="UP000253065">
    <property type="component" value="Unassembled WGS sequence"/>
</dbReference>
<dbReference type="PROSITE" id="PS51278">
    <property type="entry name" value="GATASE_TYPE_2"/>
    <property type="match status" value="1"/>
</dbReference>
<keyword evidence="15" id="KW-1185">Reference proteome</keyword>
<gene>
    <name evidence="13" type="ORF">DET51_108199</name>
    <name evidence="12" type="ORF">DET64_108200</name>
</gene>
<comment type="caution">
    <text evidence="13">The sequence shown here is derived from an EMBL/GenBank/DDBJ whole genome shotgun (WGS) entry which is preliminary data.</text>
</comment>
<dbReference type="InterPro" id="IPR006426">
    <property type="entry name" value="Asn_synth_AEB"/>
</dbReference>
<dbReference type="EMBL" id="QNSA01000008">
    <property type="protein sequence ID" value="RBP71954.1"/>
    <property type="molecule type" value="Genomic_DNA"/>
</dbReference>
<organism evidence="13 14">
    <name type="scientific">Marinobacter nauticus</name>
    <name type="common">Marinobacter hydrocarbonoclasticus</name>
    <name type="synonym">Marinobacter aquaeolei</name>
    <dbReference type="NCBI Taxonomy" id="2743"/>
    <lineage>
        <taxon>Bacteria</taxon>
        <taxon>Pseudomonadati</taxon>
        <taxon>Pseudomonadota</taxon>
        <taxon>Gammaproteobacteria</taxon>
        <taxon>Pseudomonadales</taxon>
        <taxon>Marinobacteraceae</taxon>
        <taxon>Marinobacter</taxon>
    </lineage>
</organism>
<reference evidence="13 14" key="1">
    <citation type="submission" date="2018-07" db="EMBL/GenBank/DDBJ databases">
        <title>Freshwater and sediment microbial communities from various areas in North America, analyzing microbe dynamics in response to fracking.</title>
        <authorList>
            <person name="Lamendella R."/>
        </authorList>
    </citation>
    <scope>NUCLEOTIDE SEQUENCE [LARGE SCALE GENOMIC DNA]</scope>
    <source>
        <strain evidence="13 14">114E</strain>
        <strain evidence="12 15">114E_o</strain>
    </source>
</reference>
<protein>
    <recommendedName>
        <fullName evidence="3">asparagine synthase (glutamine-hydrolyzing)</fullName>
        <ecNumber evidence="3">6.3.5.4</ecNumber>
    </recommendedName>
</protein>
<feature type="active site" description="For GATase activity" evidence="8">
    <location>
        <position position="2"/>
    </location>
</feature>
<keyword evidence="6 8" id="KW-0315">Glutamine amidotransferase</keyword>
<evidence type="ECO:0000313" key="14">
    <source>
        <dbReference type="Proteomes" id="UP000252795"/>
    </source>
</evidence>
<evidence type="ECO:0000313" key="15">
    <source>
        <dbReference type="Proteomes" id="UP000253065"/>
    </source>
</evidence>
<dbReference type="OMA" id="IEHSHQP"/>
<feature type="domain" description="Glutamine amidotransferase type-2" evidence="11">
    <location>
        <begin position="2"/>
        <end position="216"/>
    </location>
</feature>
<dbReference type="RefSeq" id="WP_011785119.1">
    <property type="nucleotide sequence ID" value="NZ_QNSA01000008.1"/>
</dbReference>
<evidence type="ECO:0000313" key="13">
    <source>
        <dbReference type="EMBL" id="RCW32972.1"/>
    </source>
</evidence>
<keyword evidence="4 9" id="KW-0547">Nucleotide-binding</keyword>
<comment type="catalytic activity">
    <reaction evidence="7">
        <text>L-aspartate + L-glutamine + ATP + H2O = L-asparagine + L-glutamate + AMP + diphosphate + H(+)</text>
        <dbReference type="Rhea" id="RHEA:12228"/>
        <dbReference type="ChEBI" id="CHEBI:15377"/>
        <dbReference type="ChEBI" id="CHEBI:15378"/>
        <dbReference type="ChEBI" id="CHEBI:29985"/>
        <dbReference type="ChEBI" id="CHEBI:29991"/>
        <dbReference type="ChEBI" id="CHEBI:30616"/>
        <dbReference type="ChEBI" id="CHEBI:33019"/>
        <dbReference type="ChEBI" id="CHEBI:58048"/>
        <dbReference type="ChEBI" id="CHEBI:58359"/>
        <dbReference type="ChEBI" id="CHEBI:456215"/>
        <dbReference type="EC" id="6.3.5.4"/>
    </reaction>
</comment>
<comment type="similarity">
    <text evidence="2">Belongs to the asparagine synthetase family.</text>
</comment>
<evidence type="ECO:0000256" key="10">
    <source>
        <dbReference type="PIRSR" id="PIRSR001589-3"/>
    </source>
</evidence>
<dbReference type="Pfam" id="PF00733">
    <property type="entry name" value="Asn_synthase"/>
    <property type="match status" value="1"/>
</dbReference>
<evidence type="ECO:0000256" key="2">
    <source>
        <dbReference type="ARBA" id="ARBA00005752"/>
    </source>
</evidence>
<proteinExistence type="inferred from homology"/>
<name>A0A368UVZ1_MARNT</name>
<dbReference type="Proteomes" id="UP000252795">
    <property type="component" value="Unassembled WGS sequence"/>
</dbReference>
<dbReference type="PANTHER" id="PTHR43284:SF1">
    <property type="entry name" value="ASPARAGINE SYNTHETASE"/>
    <property type="match status" value="1"/>
</dbReference>
<accession>A0A368UVZ1</accession>
<dbReference type="EC" id="6.3.5.4" evidence="3"/>
<keyword evidence="8" id="KW-0028">Amino-acid biosynthesis</keyword>
<dbReference type="EMBL" id="QPJB01000008">
    <property type="protein sequence ID" value="RCW32972.1"/>
    <property type="molecule type" value="Genomic_DNA"/>
</dbReference>
<dbReference type="PANTHER" id="PTHR43284">
    <property type="entry name" value="ASPARAGINE SYNTHETASE (GLUTAMINE-HYDROLYZING)"/>
    <property type="match status" value="1"/>
</dbReference>
<dbReference type="InterPro" id="IPR017932">
    <property type="entry name" value="GATase_2_dom"/>
</dbReference>
<dbReference type="PIRSF" id="PIRSF001589">
    <property type="entry name" value="Asn_synthetase_glu-h"/>
    <property type="match status" value="1"/>
</dbReference>
<dbReference type="GO" id="GO:0005524">
    <property type="term" value="F:ATP binding"/>
    <property type="evidence" value="ECO:0007669"/>
    <property type="project" value="UniProtKB-KW"/>
</dbReference>
<sequence>MCGFAGFVNTKPFSDAEHVLEQMGRAIEHRGPDGAGTWYDHSLSVGLSHRRLSIIDLSEYGAQPMASASGRFVVAFNGEIYNFRQLRKEMEAQGAQFRGHSDTEVMLAAFEAWGVEPALQRLSGMFAFVLVDKRFRKLYLARDRMGEKPLYYGWQGESLLFGSELRALRQHPDWQGAIDTSVLPALLRHNVIPAPRTIHQGICKLPPASYVCLDLDHPQSGQLPETKRYWKLESCFEERSGFTLESAADELERLLKQSISDQMVSDVPLGAFLSGGIDSSTVVGIMQSMASQPVRTFSIGFREEGFNEAEHAAAVAKHLGTDHTELYVTEQEARDLVPNIPVIYDEPFADSSQIPTFLVSQMTRKHVTVALSGDGGDELFCGYTRYPGMLNAWNSRSSAAGRLKRIAASLPPGLSARLIRALVHSQRHRSVEAIQYQLCRIRSIAEASDLSEFYRRSVSLWPDPAIALKVAGDYGYGLNSALAGGVPDNTLKTLMWRDLNWYLPDDILTKVDRAAMACSLETRIPMLAPEIVSFALGLPDTLNLQGGVGKQVLRSVLYRYVPRNLIDRPKQGFAVPVAAWLRGALREWAEELLAEHRLAQQAYWHTGMVRWMWKEHLSGREDYSFELWGILMFQAWLNEYQRG</sequence>
<dbReference type="SUPFAM" id="SSF52402">
    <property type="entry name" value="Adenine nucleotide alpha hydrolases-like"/>
    <property type="match status" value="1"/>
</dbReference>
<feature type="binding site" evidence="9">
    <location>
        <begin position="372"/>
        <end position="373"/>
    </location>
    <ligand>
        <name>ATP</name>
        <dbReference type="ChEBI" id="CHEBI:30616"/>
    </ligand>
</feature>
<evidence type="ECO:0000256" key="9">
    <source>
        <dbReference type="PIRSR" id="PIRSR001589-2"/>
    </source>
</evidence>
<dbReference type="GO" id="GO:0005829">
    <property type="term" value="C:cytosol"/>
    <property type="evidence" value="ECO:0007669"/>
    <property type="project" value="TreeGrafter"/>
</dbReference>
<evidence type="ECO:0000256" key="5">
    <source>
        <dbReference type="ARBA" id="ARBA00022840"/>
    </source>
</evidence>
<feature type="site" description="Important for beta-aspartyl-AMP intermediate formation" evidence="10">
    <location>
        <position position="374"/>
    </location>
</feature>
<evidence type="ECO:0000256" key="6">
    <source>
        <dbReference type="ARBA" id="ARBA00022962"/>
    </source>
</evidence>
<evidence type="ECO:0000256" key="3">
    <source>
        <dbReference type="ARBA" id="ARBA00012737"/>
    </source>
</evidence>
<dbReference type="InterPro" id="IPR001962">
    <property type="entry name" value="Asn_synthase"/>
</dbReference>
<dbReference type="AlphaFoldDB" id="A0A368UVZ1"/>
<dbReference type="SUPFAM" id="SSF56235">
    <property type="entry name" value="N-terminal nucleophile aminohydrolases (Ntn hydrolases)"/>
    <property type="match status" value="1"/>
</dbReference>
<feature type="binding site" evidence="9">
    <location>
        <position position="299"/>
    </location>
    <ligand>
        <name>ATP</name>
        <dbReference type="ChEBI" id="CHEBI:30616"/>
    </ligand>
</feature>
<evidence type="ECO:0000256" key="8">
    <source>
        <dbReference type="PIRSR" id="PIRSR001589-1"/>
    </source>
</evidence>
<dbReference type="Gene3D" id="3.40.50.620">
    <property type="entry name" value="HUPs"/>
    <property type="match status" value="1"/>
</dbReference>
<dbReference type="CDD" id="cd01991">
    <property type="entry name" value="Asn_synthase_B_C"/>
    <property type="match status" value="1"/>
</dbReference>